<dbReference type="GeneTree" id="ENSGT00910000144246"/>
<dbReference type="GO" id="GO:0005524">
    <property type="term" value="F:ATP binding"/>
    <property type="evidence" value="ECO:0007669"/>
    <property type="project" value="UniProtKB-UniRule"/>
</dbReference>
<accession>A0A8C0K7E4</accession>
<dbReference type="Ensembl" id="ENSCAFT00020012544.1">
    <property type="protein sequence ID" value="ENSCAFP00020010810.1"/>
    <property type="gene ID" value="ENSCAFG00020008746.1"/>
</dbReference>
<reference evidence="7" key="2">
    <citation type="submission" date="2025-09" db="UniProtKB">
        <authorList>
            <consortium name="Ensembl"/>
        </authorList>
    </citation>
    <scope>IDENTIFICATION</scope>
</reference>
<dbReference type="Proteomes" id="UP000694391">
    <property type="component" value="Unplaced"/>
</dbReference>
<evidence type="ECO:0000256" key="5">
    <source>
        <dbReference type="PROSITE-ProRule" id="PRU00492"/>
    </source>
</evidence>
<sequence length="146" mass="15957">PCPRAEALAASGNVIRAPSRRFCAAFASRVAGAGRGFGLSRLRSVEESALWPPNQSLHLSTPGNRTLRTLPTTFSIPPAPRNCSPVSIPSAPQPLAAMHVIKRDGRQERVMFDKITSRIQKLCYGLNMDFVDPVSKYGIHSFIHSF</sequence>
<keyword evidence="8" id="KW-1185">Reference proteome</keyword>
<dbReference type="InterPro" id="IPR005144">
    <property type="entry name" value="ATP-cone_dom"/>
</dbReference>
<name>A0A8C0K7E4_CANLU</name>
<keyword evidence="2 5" id="KW-0547">Nucleotide-binding</keyword>
<feature type="domain" description="ATP-cone" evidence="6">
    <location>
        <begin position="98"/>
        <end position="146"/>
    </location>
</feature>
<evidence type="ECO:0000256" key="4">
    <source>
        <dbReference type="ARBA" id="ARBA00031255"/>
    </source>
</evidence>
<dbReference type="AlphaFoldDB" id="A0A8C0K7E4"/>
<protein>
    <recommendedName>
        <fullName evidence="1">Ribonucleoside-diphosphate reductase large subunit</fullName>
    </recommendedName>
    <alternativeName>
        <fullName evidence="4">Ribonucleotide reductase large subunit</fullName>
    </alternativeName>
</protein>
<dbReference type="Pfam" id="PF03477">
    <property type="entry name" value="ATP-cone"/>
    <property type="match status" value="1"/>
</dbReference>
<evidence type="ECO:0000313" key="7">
    <source>
        <dbReference type="Ensembl" id="ENSCAFP00020010810.1"/>
    </source>
</evidence>
<evidence type="ECO:0000313" key="8">
    <source>
        <dbReference type="Proteomes" id="UP000694391"/>
    </source>
</evidence>
<evidence type="ECO:0000259" key="6">
    <source>
        <dbReference type="PROSITE" id="PS51161"/>
    </source>
</evidence>
<organism evidence="7 8">
    <name type="scientific">Canis lupus dingo</name>
    <name type="common">dingo</name>
    <dbReference type="NCBI Taxonomy" id="286419"/>
    <lineage>
        <taxon>Eukaryota</taxon>
        <taxon>Metazoa</taxon>
        <taxon>Chordata</taxon>
        <taxon>Craniata</taxon>
        <taxon>Vertebrata</taxon>
        <taxon>Euteleostomi</taxon>
        <taxon>Mammalia</taxon>
        <taxon>Eutheria</taxon>
        <taxon>Laurasiatheria</taxon>
        <taxon>Carnivora</taxon>
        <taxon>Caniformia</taxon>
        <taxon>Canidae</taxon>
        <taxon>Canis</taxon>
    </lineage>
</organism>
<dbReference type="PROSITE" id="PS51161">
    <property type="entry name" value="ATP_CONE"/>
    <property type="match status" value="1"/>
</dbReference>
<evidence type="ECO:0000256" key="3">
    <source>
        <dbReference type="ARBA" id="ARBA00022840"/>
    </source>
</evidence>
<keyword evidence="3 5" id="KW-0067">ATP-binding</keyword>
<reference evidence="7" key="1">
    <citation type="submission" date="2025-08" db="UniProtKB">
        <authorList>
            <consortium name="Ensembl"/>
        </authorList>
    </citation>
    <scope>IDENTIFICATION</scope>
</reference>
<proteinExistence type="predicted"/>
<evidence type="ECO:0000256" key="1">
    <source>
        <dbReference type="ARBA" id="ARBA00019284"/>
    </source>
</evidence>
<evidence type="ECO:0000256" key="2">
    <source>
        <dbReference type="ARBA" id="ARBA00022741"/>
    </source>
</evidence>